<dbReference type="EMBL" id="MCFD01000002">
    <property type="protein sequence ID" value="ORX73351.1"/>
    <property type="molecule type" value="Genomic_DNA"/>
</dbReference>
<evidence type="ECO:0000259" key="17">
    <source>
        <dbReference type="Pfam" id="PF20512"/>
    </source>
</evidence>
<comment type="caution">
    <text evidence="18">The sequence shown here is derived from an EMBL/GenBank/DDBJ whole genome shotgun (WGS) entry which is preliminary data.</text>
</comment>
<dbReference type="STRING" id="61395.A0A1Y1WIE8"/>
<dbReference type="InterPro" id="IPR016305">
    <property type="entry name" value="Mannose-6-P_Isomerase"/>
</dbReference>
<evidence type="ECO:0000256" key="11">
    <source>
        <dbReference type="PIRSR" id="PIRSR001480-2"/>
    </source>
</evidence>
<feature type="binding site" evidence="11">
    <location>
        <position position="131"/>
    </location>
    <ligand>
        <name>Zn(2+)</name>
        <dbReference type="ChEBI" id="CHEBI:29105"/>
    </ligand>
</feature>
<dbReference type="NCBIfam" id="TIGR00218">
    <property type="entry name" value="manA"/>
    <property type="match status" value="1"/>
</dbReference>
<evidence type="ECO:0000256" key="1">
    <source>
        <dbReference type="ARBA" id="ARBA00000757"/>
    </source>
</evidence>
<dbReference type="SUPFAM" id="SSF51182">
    <property type="entry name" value="RmlC-like cupins"/>
    <property type="match status" value="1"/>
</dbReference>
<dbReference type="EC" id="5.3.1.8" evidence="5 12"/>
<dbReference type="RefSeq" id="XP_040746691.1">
    <property type="nucleotide sequence ID" value="XM_040886663.1"/>
</dbReference>
<dbReference type="AlphaFoldDB" id="A0A1Y1WIE8"/>
<evidence type="ECO:0000256" key="14">
    <source>
        <dbReference type="RuleBase" id="RU004248"/>
    </source>
</evidence>
<feature type="active site" evidence="10">
    <location>
        <position position="286"/>
    </location>
</feature>
<keyword evidence="19" id="KW-1185">Reference proteome</keyword>
<dbReference type="GO" id="GO:0004476">
    <property type="term" value="F:mannose-6-phosphate isomerase activity"/>
    <property type="evidence" value="ECO:0007669"/>
    <property type="project" value="UniProtKB-EC"/>
</dbReference>
<dbReference type="InterPro" id="IPR011051">
    <property type="entry name" value="RmlC_Cupin_sf"/>
</dbReference>
<accession>A0A1Y1WIE8</accession>
<evidence type="ECO:0000256" key="3">
    <source>
        <dbReference type="ARBA" id="ARBA00004666"/>
    </source>
</evidence>
<dbReference type="PIRSF" id="PIRSF001480">
    <property type="entry name" value="Mannose-6-phosphate_isomerase"/>
    <property type="match status" value="1"/>
</dbReference>
<dbReference type="Gene3D" id="2.60.120.10">
    <property type="entry name" value="Jelly Rolls"/>
    <property type="match status" value="2"/>
</dbReference>
<organism evidence="18 19">
    <name type="scientific">Linderina pennispora</name>
    <dbReference type="NCBI Taxonomy" id="61395"/>
    <lineage>
        <taxon>Eukaryota</taxon>
        <taxon>Fungi</taxon>
        <taxon>Fungi incertae sedis</taxon>
        <taxon>Zoopagomycota</taxon>
        <taxon>Kickxellomycotina</taxon>
        <taxon>Kickxellomycetes</taxon>
        <taxon>Kickxellales</taxon>
        <taxon>Kickxellaceae</taxon>
        <taxon>Linderina</taxon>
    </lineage>
</organism>
<dbReference type="CDD" id="cd07011">
    <property type="entry name" value="cupin_PMI_type_I_N"/>
    <property type="match status" value="1"/>
</dbReference>
<comment type="pathway">
    <text evidence="3 14">Nucleotide-sugar biosynthesis; GDP-alpha-D-mannose biosynthesis; alpha-D-mannose 1-phosphate from D-fructose 6-phosphate: step 1/2.</text>
</comment>
<keyword evidence="7 11" id="KW-0479">Metal-binding</keyword>
<feature type="domain" description="Phosphomannose isomerase type I helical insertion" evidence="17">
    <location>
        <begin position="169"/>
        <end position="248"/>
    </location>
</feature>
<feature type="domain" description="Phosphomannose isomerase type I catalytic" evidence="16">
    <location>
        <begin position="4"/>
        <end position="148"/>
    </location>
</feature>
<dbReference type="InterPro" id="IPR046458">
    <property type="entry name" value="PMI_typeI_hel"/>
</dbReference>
<dbReference type="GO" id="GO:0009298">
    <property type="term" value="P:GDP-mannose biosynthetic process"/>
    <property type="evidence" value="ECO:0007669"/>
    <property type="project" value="UniProtKB-UniPathway"/>
</dbReference>
<dbReference type="Pfam" id="PF20512">
    <property type="entry name" value="PMI_typeI_hel"/>
    <property type="match status" value="1"/>
</dbReference>
<dbReference type="InterPro" id="IPR001250">
    <property type="entry name" value="Man6P_Isoase-1"/>
</dbReference>
<reference evidence="18 19" key="1">
    <citation type="submission" date="2016-07" db="EMBL/GenBank/DDBJ databases">
        <title>Pervasive Adenine N6-methylation of Active Genes in Fungi.</title>
        <authorList>
            <consortium name="DOE Joint Genome Institute"/>
            <person name="Mondo S.J."/>
            <person name="Dannebaum R.O."/>
            <person name="Kuo R.C."/>
            <person name="Labutti K."/>
            <person name="Haridas S."/>
            <person name="Kuo A."/>
            <person name="Salamov A."/>
            <person name="Ahrendt S.R."/>
            <person name="Lipzen A."/>
            <person name="Sullivan W."/>
            <person name="Andreopoulos W.B."/>
            <person name="Clum A."/>
            <person name="Lindquist E."/>
            <person name="Daum C."/>
            <person name="Ramamoorthy G.K."/>
            <person name="Gryganskyi A."/>
            <person name="Culley D."/>
            <person name="Magnuson J.K."/>
            <person name="James T.Y."/>
            <person name="O'Malley M.A."/>
            <person name="Stajich J.E."/>
            <person name="Spatafora J.W."/>
            <person name="Visel A."/>
            <person name="Grigoriev I.V."/>
        </authorList>
    </citation>
    <scope>NUCLEOTIDE SEQUENCE [LARGE SCALE GENOMIC DNA]</scope>
    <source>
        <strain evidence="18 19">ATCC 12442</strain>
    </source>
</reference>
<dbReference type="InterPro" id="IPR046457">
    <property type="entry name" value="PMI_typeI_cat"/>
</dbReference>
<dbReference type="PROSITE" id="PS00966">
    <property type="entry name" value="PMI_I_2"/>
    <property type="match status" value="1"/>
</dbReference>
<dbReference type="Pfam" id="PF01238">
    <property type="entry name" value="PMI_typeI_C"/>
    <property type="match status" value="1"/>
</dbReference>
<dbReference type="PANTHER" id="PTHR10309">
    <property type="entry name" value="MANNOSE-6-PHOSPHATE ISOMERASE"/>
    <property type="match status" value="1"/>
</dbReference>
<name>A0A1Y1WIE8_9FUNG</name>
<evidence type="ECO:0000256" key="9">
    <source>
        <dbReference type="ARBA" id="ARBA00023235"/>
    </source>
</evidence>
<dbReference type="PROSITE" id="PS00965">
    <property type="entry name" value="PMI_I_1"/>
    <property type="match status" value="1"/>
</dbReference>
<comment type="cofactor">
    <cofactor evidence="11 12">
        <name>Zn(2+)</name>
        <dbReference type="ChEBI" id="CHEBI:29105"/>
    </cofactor>
    <text evidence="11 12">Binds 1 zinc ion per subunit.</text>
</comment>
<dbReference type="GO" id="GO:0005829">
    <property type="term" value="C:cytosol"/>
    <property type="evidence" value="ECO:0007669"/>
    <property type="project" value="TreeGrafter"/>
</dbReference>
<dbReference type="GO" id="GO:0005975">
    <property type="term" value="P:carbohydrate metabolic process"/>
    <property type="evidence" value="ECO:0007669"/>
    <property type="project" value="InterPro"/>
</dbReference>
<evidence type="ECO:0000256" key="10">
    <source>
        <dbReference type="PIRSR" id="PIRSR001480-1"/>
    </source>
</evidence>
<evidence type="ECO:0000259" key="16">
    <source>
        <dbReference type="Pfam" id="PF20511"/>
    </source>
</evidence>
<feature type="binding site" evidence="11">
    <location>
        <position position="267"/>
    </location>
    <ligand>
        <name>Zn(2+)</name>
        <dbReference type="ChEBI" id="CHEBI:29105"/>
    </ligand>
</feature>
<dbReference type="GO" id="GO:0008270">
    <property type="term" value="F:zinc ion binding"/>
    <property type="evidence" value="ECO:0007669"/>
    <property type="project" value="InterPro"/>
</dbReference>
<evidence type="ECO:0000256" key="5">
    <source>
        <dbReference type="ARBA" id="ARBA00011956"/>
    </source>
</evidence>
<sequence length="405" mass="44345">MSVIRLTCNANNYAWGKHGSSSKAAQFAATNPNVAIDENQTYSELWMGTHPNGPSTVFGTTTLLSSVVDADPARALSAAVVSKFGPQLPYLFKVLSIEKALSIQAHPDKKLAEKLHTERPHVYKDPNHKPEMSIALTEFIAMSGFRPLEEISQNIDEYPEFKALVATSAAAFQQSAKDGSTQDKKQQLKVLFAELMNSNPEAVKEHLDALLKRVSKSADPMDLSLPALVHRLNAEYPGDVGVFCVFMLNVLHLHAGDAFYMGPNDPHAYIYGDCIECMATSDNVVRAGLTPKLRDVPVLVDMLTYDFGTPEGKLLKAPRIMQHSTIYDPPIDEFSVLRTQLSRGESESVKLSGPQVLIATEGSGKLVADKEYELKPGFVYYIFPNTQFAISADGSLVTYTAVCQA</sequence>
<dbReference type="Gene3D" id="1.10.441.10">
    <property type="entry name" value="Phosphomannose Isomerase, domain 2"/>
    <property type="match status" value="1"/>
</dbReference>
<evidence type="ECO:0000256" key="12">
    <source>
        <dbReference type="RuleBase" id="RU000611"/>
    </source>
</evidence>
<evidence type="ECO:0000256" key="8">
    <source>
        <dbReference type="ARBA" id="ARBA00022833"/>
    </source>
</evidence>
<dbReference type="Pfam" id="PF20511">
    <property type="entry name" value="PMI_typeI_cat"/>
    <property type="match status" value="1"/>
</dbReference>
<comment type="similarity">
    <text evidence="4 13">Belongs to the mannose-6-phosphate isomerase type 1 family.</text>
</comment>
<evidence type="ECO:0000256" key="2">
    <source>
        <dbReference type="ARBA" id="ARBA00002564"/>
    </source>
</evidence>
<feature type="domain" description="Phosphomannose isomerase type I C-terminal" evidence="15">
    <location>
        <begin position="324"/>
        <end position="369"/>
    </location>
</feature>
<evidence type="ECO:0000256" key="4">
    <source>
        <dbReference type="ARBA" id="ARBA00010772"/>
    </source>
</evidence>
<keyword evidence="8 11" id="KW-0862">Zinc</keyword>
<dbReference type="InterPro" id="IPR046456">
    <property type="entry name" value="PMI_typeI_C"/>
</dbReference>
<keyword evidence="9 12" id="KW-0413">Isomerase</keyword>
<dbReference type="Proteomes" id="UP000193922">
    <property type="component" value="Unassembled WGS sequence"/>
</dbReference>
<evidence type="ECO:0000256" key="13">
    <source>
        <dbReference type="RuleBase" id="RU004189"/>
    </source>
</evidence>
<evidence type="ECO:0000259" key="15">
    <source>
        <dbReference type="Pfam" id="PF01238"/>
    </source>
</evidence>
<comment type="catalytic activity">
    <reaction evidence="1 12">
        <text>D-mannose 6-phosphate = D-fructose 6-phosphate</text>
        <dbReference type="Rhea" id="RHEA:12356"/>
        <dbReference type="ChEBI" id="CHEBI:58735"/>
        <dbReference type="ChEBI" id="CHEBI:61527"/>
        <dbReference type="EC" id="5.3.1.8"/>
    </reaction>
</comment>
<feature type="binding site" evidence="11">
    <location>
        <position position="104"/>
    </location>
    <ligand>
        <name>Zn(2+)</name>
        <dbReference type="ChEBI" id="CHEBI:29105"/>
    </ligand>
</feature>
<comment type="function">
    <text evidence="2">Involved in the synthesis of the GDP-mannose and dolichol-phosphate-mannose required for a number of critical mannosyl transfer reactions.</text>
</comment>
<dbReference type="OrthoDB" id="6605218at2759"/>
<protein>
    <recommendedName>
        <fullName evidence="6 12">Mannose-6-phosphate isomerase</fullName>
        <ecNumber evidence="5 12">5.3.1.8</ecNumber>
    </recommendedName>
</protein>
<dbReference type="InterPro" id="IPR018050">
    <property type="entry name" value="Pmannose_isomerase-type1_CS"/>
</dbReference>
<dbReference type="GeneID" id="63803311"/>
<dbReference type="UniPathway" id="UPA00126">
    <property type="reaction ID" value="UER00423"/>
</dbReference>
<evidence type="ECO:0000256" key="6">
    <source>
        <dbReference type="ARBA" id="ARBA00018236"/>
    </source>
</evidence>
<feature type="binding site" evidence="11">
    <location>
        <position position="106"/>
    </location>
    <ligand>
        <name>Zn(2+)</name>
        <dbReference type="ChEBI" id="CHEBI:29105"/>
    </ligand>
</feature>
<gene>
    <name evidence="18" type="ORF">DL89DRAFT_265435</name>
</gene>
<dbReference type="InterPro" id="IPR014710">
    <property type="entry name" value="RmlC-like_jellyroll"/>
</dbReference>
<dbReference type="PANTHER" id="PTHR10309:SF0">
    <property type="entry name" value="MANNOSE-6-PHOSPHATE ISOMERASE"/>
    <property type="match status" value="1"/>
</dbReference>
<evidence type="ECO:0000313" key="19">
    <source>
        <dbReference type="Proteomes" id="UP000193922"/>
    </source>
</evidence>
<dbReference type="PRINTS" id="PR00714">
    <property type="entry name" value="MAN6PISMRASE"/>
</dbReference>
<evidence type="ECO:0000256" key="7">
    <source>
        <dbReference type="ARBA" id="ARBA00022723"/>
    </source>
</evidence>
<evidence type="ECO:0000313" key="18">
    <source>
        <dbReference type="EMBL" id="ORX73351.1"/>
    </source>
</evidence>
<proteinExistence type="inferred from homology"/>